<sequence length="192" mass="21838">MIVLLVLCAVEIELGLSKIVLSRLKLAYGKEIMDAGTTLCYYTGFEYQLIIRVELLIVAFLSVMRYLIVCHNITKSTRFWLISLTIGCLPHLIVFIYGAVLHIDKPTPSYLACISFTTPTKINFIINCIIPFFYLIPSWVITFCYICIGIKVNKKLNQMKIEAKSNGDVNMLKVIKQQRVKILAQLTLVVIL</sequence>
<keyword evidence="3 5" id="KW-1133">Transmembrane helix</keyword>
<dbReference type="EMBL" id="KQ965268">
    <property type="protein sequence ID" value="KXN64693.1"/>
    <property type="molecule type" value="Genomic_DNA"/>
</dbReference>
<evidence type="ECO:0000259" key="6">
    <source>
        <dbReference type="PROSITE" id="PS50262"/>
    </source>
</evidence>
<feature type="transmembrane region" description="Helical" evidence="5">
    <location>
        <begin position="79"/>
        <end position="100"/>
    </location>
</feature>
<accession>A0A137NPM4</accession>
<feature type="transmembrane region" description="Helical" evidence="5">
    <location>
        <begin position="124"/>
        <end position="150"/>
    </location>
</feature>
<dbReference type="SUPFAM" id="SSF81321">
    <property type="entry name" value="Family A G protein-coupled receptor-like"/>
    <property type="match status" value="1"/>
</dbReference>
<comment type="subcellular location">
    <subcellularLocation>
        <location evidence="1">Membrane</location>
    </subcellularLocation>
</comment>
<reference evidence="7 8" key="1">
    <citation type="journal article" date="2015" name="Genome Biol. Evol.">
        <title>Phylogenomic analyses indicate that early fungi evolved digesting cell walls of algal ancestors of land plants.</title>
        <authorList>
            <person name="Chang Y."/>
            <person name="Wang S."/>
            <person name="Sekimoto S."/>
            <person name="Aerts A.L."/>
            <person name="Choi C."/>
            <person name="Clum A."/>
            <person name="LaButti K.M."/>
            <person name="Lindquist E.A."/>
            <person name="Yee Ngan C."/>
            <person name="Ohm R.A."/>
            <person name="Salamov A.A."/>
            <person name="Grigoriev I.V."/>
            <person name="Spatafora J.W."/>
            <person name="Berbee M.L."/>
        </authorList>
    </citation>
    <scope>NUCLEOTIDE SEQUENCE [LARGE SCALE GENOMIC DNA]</scope>
    <source>
        <strain evidence="7 8">NRRL 28638</strain>
    </source>
</reference>
<evidence type="ECO:0000313" key="7">
    <source>
        <dbReference type="EMBL" id="KXN64693.1"/>
    </source>
</evidence>
<evidence type="ECO:0000256" key="2">
    <source>
        <dbReference type="ARBA" id="ARBA00022692"/>
    </source>
</evidence>
<gene>
    <name evidence="7" type="ORF">CONCODRAFT_14110</name>
</gene>
<organism evidence="7 8">
    <name type="scientific">Conidiobolus coronatus (strain ATCC 28846 / CBS 209.66 / NRRL 28638)</name>
    <name type="common">Delacroixia coronata</name>
    <dbReference type="NCBI Taxonomy" id="796925"/>
    <lineage>
        <taxon>Eukaryota</taxon>
        <taxon>Fungi</taxon>
        <taxon>Fungi incertae sedis</taxon>
        <taxon>Zoopagomycota</taxon>
        <taxon>Entomophthoromycotina</taxon>
        <taxon>Entomophthoromycetes</taxon>
        <taxon>Entomophthorales</taxon>
        <taxon>Ancylistaceae</taxon>
        <taxon>Conidiobolus</taxon>
    </lineage>
</organism>
<feature type="transmembrane region" description="Helical" evidence="5">
    <location>
        <begin position="49"/>
        <end position="67"/>
    </location>
</feature>
<dbReference type="OrthoDB" id="5950040at2759"/>
<dbReference type="Proteomes" id="UP000070444">
    <property type="component" value="Unassembled WGS sequence"/>
</dbReference>
<keyword evidence="2 5" id="KW-0812">Transmembrane</keyword>
<name>A0A137NPM4_CONC2</name>
<protein>
    <recommendedName>
        <fullName evidence="6">G-protein coupled receptors family 1 profile domain-containing protein</fullName>
    </recommendedName>
</protein>
<dbReference type="GO" id="GO:0016020">
    <property type="term" value="C:membrane"/>
    <property type="evidence" value="ECO:0007669"/>
    <property type="project" value="UniProtKB-SubCell"/>
</dbReference>
<feature type="domain" description="G-protein coupled receptors family 1 profile" evidence="6">
    <location>
        <begin position="1"/>
        <end position="192"/>
    </location>
</feature>
<evidence type="ECO:0000313" key="8">
    <source>
        <dbReference type="Proteomes" id="UP000070444"/>
    </source>
</evidence>
<dbReference type="InterPro" id="IPR017452">
    <property type="entry name" value="GPCR_Rhodpsn_7TM"/>
</dbReference>
<dbReference type="CDD" id="cd00637">
    <property type="entry name" value="7tm_classA_rhodopsin-like"/>
    <property type="match status" value="1"/>
</dbReference>
<keyword evidence="4 5" id="KW-0472">Membrane</keyword>
<dbReference type="PROSITE" id="PS50262">
    <property type="entry name" value="G_PROTEIN_RECEP_F1_2"/>
    <property type="match status" value="1"/>
</dbReference>
<proteinExistence type="predicted"/>
<evidence type="ECO:0000256" key="1">
    <source>
        <dbReference type="ARBA" id="ARBA00004370"/>
    </source>
</evidence>
<dbReference type="Gene3D" id="1.20.1070.10">
    <property type="entry name" value="Rhodopsin 7-helix transmembrane proteins"/>
    <property type="match status" value="1"/>
</dbReference>
<evidence type="ECO:0000256" key="5">
    <source>
        <dbReference type="SAM" id="Phobius"/>
    </source>
</evidence>
<dbReference type="AlphaFoldDB" id="A0A137NPM4"/>
<evidence type="ECO:0000256" key="4">
    <source>
        <dbReference type="ARBA" id="ARBA00023136"/>
    </source>
</evidence>
<evidence type="ECO:0000256" key="3">
    <source>
        <dbReference type="ARBA" id="ARBA00022989"/>
    </source>
</evidence>
<keyword evidence="8" id="KW-1185">Reference proteome</keyword>